<gene>
    <name evidence="2" type="ORF">PJ311_10725</name>
</gene>
<comment type="caution">
    <text evidence="2">The sequence shown here is derived from an EMBL/GenBank/DDBJ whole genome shotgun (WGS) entry which is preliminary data.</text>
</comment>
<dbReference type="Gene3D" id="3.90.550.10">
    <property type="entry name" value="Spore Coat Polysaccharide Biosynthesis Protein SpsA, Chain A"/>
    <property type="match status" value="1"/>
</dbReference>
<dbReference type="Proteomes" id="UP001211894">
    <property type="component" value="Unassembled WGS sequence"/>
</dbReference>
<dbReference type="NCBIfam" id="TIGR04195">
    <property type="entry name" value="S_glycosyl_SunS"/>
    <property type="match status" value="1"/>
</dbReference>
<keyword evidence="3" id="KW-1185">Reference proteome</keyword>
<reference evidence="2 3" key="1">
    <citation type="submission" date="2023-01" db="EMBL/GenBank/DDBJ databases">
        <title>Bacillus changyiensis sp. nov., isolated from a coastal deposit.</title>
        <authorList>
            <person name="Xiao G."/>
            <person name="Lai Q."/>
            <person name="Hu Z."/>
            <person name="Shao Z."/>
        </authorList>
    </citation>
    <scope>NUCLEOTIDE SEQUENCE [LARGE SCALE GENOMIC DNA]</scope>
    <source>
        <strain evidence="2 3">CLL-7-23</strain>
    </source>
</reference>
<dbReference type="Pfam" id="PF00535">
    <property type="entry name" value="Glycos_transf_2"/>
    <property type="match status" value="1"/>
</dbReference>
<feature type="domain" description="Glycosyltransferase 2-like" evidence="1">
    <location>
        <begin position="61"/>
        <end position="147"/>
    </location>
</feature>
<evidence type="ECO:0000313" key="3">
    <source>
        <dbReference type="Proteomes" id="UP001211894"/>
    </source>
</evidence>
<sequence length="442" mass="52665">MHLNELYTILKENFENSALFKDLKLISNNYNNFFLDPFKKGSIEETVKYYECLGSPKVTCGIITYNEEKNIKRCLKSIEEEFDEIIIVDGGSIDKTQFLVNKYFPKIKLYIEPWENNFSLQRNKVIQYCCSDWIFFVDADNYMKNSEKKQVKRIAKVISFLNIQGVISPYIIEHDNSYSIETRKMFRKEDGIKFFGKVHEEPLYKWKSSPQNIVANFNLFHDGYKHKKQHEKTVRNLKLVKEMMKEEKENPKWNYFYARALCFLDQDKEVIKASLLQGLKLFDRWEDKRYYPHLIYYLCKISYETNDYTNLKKYIVMLDNCTNSLCSDVDYFNTLILLTSIQYKLKSLNDILAENNNKYSSEDYFSFTNHAHDHINVLRFQIELMLGEYENALSIIEKVKTKKAKEDMQNEIIVLNKDLTQYIKKTDTFYLGAKNEIQENNS</sequence>
<dbReference type="InterPro" id="IPR001173">
    <property type="entry name" value="Glyco_trans_2-like"/>
</dbReference>
<dbReference type="PANTHER" id="PTHR43630:SF2">
    <property type="entry name" value="GLYCOSYLTRANSFERASE"/>
    <property type="match status" value="1"/>
</dbReference>
<dbReference type="InterPro" id="IPR029044">
    <property type="entry name" value="Nucleotide-diphossugar_trans"/>
</dbReference>
<organism evidence="2 3">
    <name type="scientific">Bacillus changyiensis</name>
    <dbReference type="NCBI Taxonomy" id="3004103"/>
    <lineage>
        <taxon>Bacteria</taxon>
        <taxon>Bacillati</taxon>
        <taxon>Bacillota</taxon>
        <taxon>Bacilli</taxon>
        <taxon>Bacillales</taxon>
        <taxon>Bacillaceae</taxon>
        <taxon>Bacillus</taxon>
    </lineage>
</organism>
<dbReference type="PANTHER" id="PTHR43630">
    <property type="entry name" value="POLY-BETA-1,6-N-ACETYL-D-GLUCOSAMINE SYNTHASE"/>
    <property type="match status" value="1"/>
</dbReference>
<dbReference type="RefSeq" id="WP_271340937.1">
    <property type="nucleotide sequence ID" value="NZ_JAQKAB010000006.1"/>
</dbReference>
<protein>
    <submittedName>
        <fullName evidence="2">SunS family peptide S-glycosyltransferase</fullName>
    </submittedName>
</protein>
<name>A0ABT4X6X4_9BACI</name>
<dbReference type="SUPFAM" id="SSF53448">
    <property type="entry name" value="Nucleotide-diphospho-sugar transferases"/>
    <property type="match status" value="1"/>
</dbReference>
<dbReference type="InterPro" id="IPR026499">
    <property type="entry name" value="S_glycosyl_SunS"/>
</dbReference>
<proteinExistence type="predicted"/>
<dbReference type="EMBL" id="JAQKAB010000006">
    <property type="protein sequence ID" value="MDA7027082.1"/>
    <property type="molecule type" value="Genomic_DNA"/>
</dbReference>
<evidence type="ECO:0000313" key="2">
    <source>
        <dbReference type="EMBL" id="MDA7027082.1"/>
    </source>
</evidence>
<accession>A0ABT4X6X4</accession>
<evidence type="ECO:0000259" key="1">
    <source>
        <dbReference type="Pfam" id="PF00535"/>
    </source>
</evidence>